<evidence type="ECO:0000313" key="5">
    <source>
        <dbReference type="EMBL" id="URD81596.1"/>
    </source>
</evidence>
<dbReference type="Proteomes" id="UP001055439">
    <property type="component" value="Chromosome 10"/>
</dbReference>
<dbReference type="PROSITE" id="PS00892">
    <property type="entry name" value="HIT_1"/>
    <property type="match status" value="1"/>
</dbReference>
<dbReference type="SUPFAM" id="SSF54197">
    <property type="entry name" value="HIT-like"/>
    <property type="match status" value="1"/>
</dbReference>
<organism evidence="5 6">
    <name type="scientific">Musa troglodytarum</name>
    <name type="common">fe'i banana</name>
    <dbReference type="NCBI Taxonomy" id="320322"/>
    <lineage>
        <taxon>Eukaryota</taxon>
        <taxon>Viridiplantae</taxon>
        <taxon>Streptophyta</taxon>
        <taxon>Embryophyta</taxon>
        <taxon>Tracheophyta</taxon>
        <taxon>Spermatophyta</taxon>
        <taxon>Magnoliopsida</taxon>
        <taxon>Liliopsida</taxon>
        <taxon>Zingiberales</taxon>
        <taxon>Musaceae</taxon>
        <taxon>Musa</taxon>
    </lineage>
</organism>
<dbReference type="InterPro" id="IPR005069">
    <property type="entry name" value="Nucl-diP-sugar_transferase"/>
</dbReference>
<proteinExistence type="predicted"/>
<feature type="region of interest" description="Disordered" evidence="2">
    <location>
        <begin position="97"/>
        <end position="128"/>
    </location>
</feature>
<dbReference type="PANTHER" id="PTHR46936:SF1">
    <property type="entry name" value="ARABINOSYLTRANSFERASE XEG113"/>
    <property type="match status" value="1"/>
</dbReference>
<dbReference type="PANTHER" id="PTHR46936">
    <property type="entry name" value="ARABINOSYLTRANSFERASE XEG113"/>
    <property type="match status" value="1"/>
</dbReference>
<reference evidence="5" key="1">
    <citation type="submission" date="2022-05" db="EMBL/GenBank/DDBJ databases">
        <title>The Musa troglodytarum L. genome provides insights into the mechanism of non-climacteric behaviour and enrichment of carotenoids.</title>
        <authorList>
            <person name="Wang J."/>
        </authorList>
    </citation>
    <scope>NUCLEOTIDE SEQUENCE</scope>
    <source>
        <tissue evidence="5">Leaf</tissue>
    </source>
</reference>
<dbReference type="Pfam" id="PF01230">
    <property type="entry name" value="HIT"/>
    <property type="match status" value="1"/>
</dbReference>
<gene>
    <name evidence="5" type="ORF">MUK42_02502</name>
</gene>
<protein>
    <submittedName>
        <fullName evidence="5">Nucleotide-diphospho-sugar transferase</fullName>
    </submittedName>
</protein>
<keyword evidence="3" id="KW-0472">Membrane</keyword>
<dbReference type="Pfam" id="PF03407">
    <property type="entry name" value="Nucleotid_trans"/>
    <property type="match status" value="1"/>
</dbReference>
<feature type="compositionally biased region" description="Low complexity" evidence="2">
    <location>
        <begin position="100"/>
        <end position="109"/>
    </location>
</feature>
<keyword evidence="5" id="KW-0808">Transferase</keyword>
<evidence type="ECO:0000256" key="2">
    <source>
        <dbReference type="SAM" id="MobiDB-lite"/>
    </source>
</evidence>
<keyword evidence="6" id="KW-1185">Reference proteome</keyword>
<feature type="short sequence motif" description="Histidine triad motif" evidence="1">
    <location>
        <begin position="906"/>
        <end position="910"/>
    </location>
</feature>
<dbReference type="EMBL" id="CP097503">
    <property type="protein sequence ID" value="URD81596.1"/>
    <property type="molecule type" value="Genomic_DNA"/>
</dbReference>
<name>A0A9E7EQY1_9LILI</name>
<dbReference type="InterPro" id="IPR053250">
    <property type="entry name" value="Glycosyltransferase_77"/>
</dbReference>
<dbReference type="GO" id="GO:0052636">
    <property type="term" value="F:arabinosyltransferase activity"/>
    <property type="evidence" value="ECO:0007669"/>
    <property type="project" value="TreeGrafter"/>
</dbReference>
<dbReference type="GO" id="GO:0005794">
    <property type="term" value="C:Golgi apparatus"/>
    <property type="evidence" value="ECO:0007669"/>
    <property type="project" value="TreeGrafter"/>
</dbReference>
<accession>A0A9E7EQY1</accession>
<sequence length="951" mass="108236">MDAIAERRESRAGDCTSKNRRRPDEKLRRLIYLPSRILPLRTATCIPLPEGKTVLLAVYAAAVAGIIFSTLVILSSVYTSSPAAGAGDGGNEKSTHLAGTSFFSSSSPPSTSPPLPSPSPNVTRTPKLQREPSDMFTRAIWDVPVDSKMPDLKSFQLTKEMVKHRAKDNIIFVTFGNHAFLDFILNWVKHLTDLNLFNILVGAMDTKLLEALYWKGIPVFDMGSKMIAEDIGWGSSKFHKLGRDKALLINAFLPFGYEFIMCDTDTVWLKNPLPYFARFPEADILTSSDQLRPTTTDDSLEVWQNVYDAYNIGMFHWRPTDSAKRLAKEWKDMLLGDDKKWDQVAFNDLVRQDLGPSLEGESGLLYAYNGTLKLGILPASIFCSGHTYFVQSMPQQLKLEPYAVHATFQFVDSNAKRHRLREAMLFYDQPAYYDTPGGFLSFKPGIPKSLLLDGPHTLQSHFSLVNYQLRQIRTALAVASLLNRTLVMPRLWCRFERMWFAHPGILAGTMTKQPFVCPMDQLFEIHTMVRGLSEEEFGPQIHFREYSFLQNPSVPKHVKESLLNVQLCNAHSKGCNISNETTSRGFIQFPRNSTEQMFMQVFSQYKDIKVLHFSPMANAFQGFSDEAREAKFRSRVKRYVGKWCCMENRDPGHIYYDMYWDEKPGWKPEPPRTKGLILSILPSRTRVISKSKDTTRVSSVHDFHSVVSEESYGNGFSLAVWSVKTGSRLHDSSTVLPLLVVSFRFLTYFVPPLSESVPSIPRDGSPRYGPRPKSEMEEALNYTFSPYMIDRPEVFHSTLHSFAMVNLRPLELGHILSMKALIHLIDIILLDDICMQCSVPLLCIYVKMHKSLWREVKSFIDLNADEVCDLWLTAKEVGGRLECHHEASSLVFAIQDGCQAGQTVPHVHIHILPRKKGDFEKNDEIYYAIDLKEKELKETLDLDKEKKDRTP</sequence>
<dbReference type="Gene3D" id="3.30.428.10">
    <property type="entry name" value="HIT-like"/>
    <property type="match status" value="1"/>
</dbReference>
<dbReference type="InterPro" id="IPR011146">
    <property type="entry name" value="HIT-like"/>
</dbReference>
<feature type="compositionally biased region" description="Basic and acidic residues" evidence="2">
    <location>
        <begin position="1"/>
        <end position="12"/>
    </location>
</feature>
<keyword evidence="3" id="KW-1133">Transmembrane helix</keyword>
<evidence type="ECO:0000256" key="3">
    <source>
        <dbReference type="SAM" id="Phobius"/>
    </source>
</evidence>
<dbReference type="InterPro" id="IPR036265">
    <property type="entry name" value="HIT-like_sf"/>
</dbReference>
<feature type="domain" description="HIT" evidence="4">
    <location>
        <begin position="854"/>
        <end position="921"/>
    </location>
</feature>
<dbReference type="GO" id="GO:0052325">
    <property type="term" value="P:cell wall pectin biosynthetic process"/>
    <property type="evidence" value="ECO:0007669"/>
    <property type="project" value="TreeGrafter"/>
</dbReference>
<dbReference type="OrthoDB" id="540503at2759"/>
<keyword evidence="3" id="KW-0812">Transmembrane</keyword>
<evidence type="ECO:0000259" key="4">
    <source>
        <dbReference type="PROSITE" id="PS51084"/>
    </source>
</evidence>
<dbReference type="InterPro" id="IPR019808">
    <property type="entry name" value="Histidine_triad_CS"/>
</dbReference>
<feature type="region of interest" description="Disordered" evidence="2">
    <location>
        <begin position="1"/>
        <end position="21"/>
    </location>
</feature>
<feature type="transmembrane region" description="Helical" evidence="3">
    <location>
        <begin position="56"/>
        <end position="78"/>
    </location>
</feature>
<dbReference type="AlphaFoldDB" id="A0A9E7EQY1"/>
<evidence type="ECO:0000256" key="1">
    <source>
        <dbReference type="PROSITE-ProRule" id="PRU00464"/>
    </source>
</evidence>
<dbReference type="PROSITE" id="PS51084">
    <property type="entry name" value="HIT_2"/>
    <property type="match status" value="1"/>
</dbReference>
<evidence type="ECO:0000313" key="6">
    <source>
        <dbReference type="Proteomes" id="UP001055439"/>
    </source>
</evidence>
<dbReference type="GO" id="GO:0047627">
    <property type="term" value="F:adenylylsulfatase activity"/>
    <property type="evidence" value="ECO:0007669"/>
    <property type="project" value="UniProtKB-ARBA"/>
</dbReference>
<feature type="compositionally biased region" description="Pro residues" evidence="2">
    <location>
        <begin position="110"/>
        <end position="119"/>
    </location>
</feature>